<evidence type="ECO:0000313" key="3">
    <source>
        <dbReference type="Proteomes" id="UP001301731"/>
    </source>
</evidence>
<accession>A0ABZ0M1V4</accession>
<dbReference type="RefSeq" id="WP_318108473.1">
    <property type="nucleotide sequence ID" value="NZ_CP137573.1"/>
</dbReference>
<evidence type="ECO:0000259" key="1">
    <source>
        <dbReference type="Pfam" id="PF12902"/>
    </source>
</evidence>
<dbReference type="Gene3D" id="1.20.1260.10">
    <property type="match status" value="1"/>
</dbReference>
<reference evidence="2 3" key="1">
    <citation type="submission" date="2023-10" db="EMBL/GenBank/DDBJ databases">
        <title>The genome sequence of Streptomyces sp. HUAS YS2.</title>
        <authorList>
            <person name="Mo P."/>
        </authorList>
    </citation>
    <scope>NUCLEOTIDE SEQUENCE [LARGE SCALE GENOMIC DNA]</scope>
    <source>
        <strain evidence="2 3">HUAS YS2</strain>
    </source>
</reference>
<name>A0ABZ0M1V4_9ACTN</name>
<dbReference type="EMBL" id="CP137573">
    <property type="protein sequence ID" value="WOX25748.1"/>
    <property type="molecule type" value="Genomic_DNA"/>
</dbReference>
<feature type="domain" description="Iminophenyl-pyruvate dimer synthase" evidence="1">
    <location>
        <begin position="322"/>
        <end position="434"/>
    </location>
</feature>
<dbReference type="InterPro" id="IPR026820">
    <property type="entry name" value="VioB/RebD_dom"/>
</dbReference>
<keyword evidence="3" id="KW-1185">Reference proteome</keyword>
<protein>
    <submittedName>
        <fullName evidence="2">Ferritin-like domain-containing protein</fullName>
    </submittedName>
</protein>
<evidence type="ECO:0000313" key="2">
    <source>
        <dbReference type="EMBL" id="WOX25748.1"/>
    </source>
</evidence>
<dbReference type="Pfam" id="PF12902">
    <property type="entry name" value="Ferritin-like"/>
    <property type="match status" value="1"/>
</dbReference>
<dbReference type="Proteomes" id="UP001301731">
    <property type="component" value="Chromosome"/>
</dbReference>
<gene>
    <name evidence="2" type="ORF">R2D22_31965</name>
</gene>
<sequence>MPDLPTPTGKIFPRNLTARADHVVRGNPSNTRPESGVDNCFPGLEFDQRNLDKAFFPGLLVDFHRGSGSRALAVSGGVAAAQGLTTADVTANPVFIGALCGRTTVDQTEEQAELVDCAQRAGWDVMRMVHDLLPGRIAILLQVRNPGVPVPGAAFVGNLNARRMANQSLVQRAADGRFQFAVLVADRARYLDENGVIDPEVYQPGDLTRSLCAPWQYDFRDCGCYYWAASKPDVTSSADGTVPQMNFLRANRAPTADIDTDALDLGQPRTRLEFDYVRMINEWSVLPPVLNDREDDALGNPAAAAVPELSREKVIAELKRLATVEHALCVEYLFAHYSLAAPLARPTDPESLTAKIHAAANEVFAVAVDEMRHLRWVNEALGTLGEAPVVGRAAVIERDGPHPFALRPLTPGQLQWFIDVEAPSQNAGTGVDGMYVQLHETIRRRPDLFPENQRLAHLIKLIIDEGGDHFRRFTAVKNHLAGLQPEQYLRPLGPGTGSELVKQLLKLSDQYYAVLLGALRATFTLGDKTGGVLIEGSRKVMTNLHEVNHALAARGVAPPFTLPVAFAAPAAGAPPLPVALADGRATRAAAVAAIEALRGIRSLGDQTIRRMAVSQQRETEALLAVLDLQG</sequence>
<organism evidence="2 3">
    <name type="scientific">Streptomyces solicathayae</name>
    <dbReference type="NCBI Taxonomy" id="3081768"/>
    <lineage>
        <taxon>Bacteria</taxon>
        <taxon>Bacillati</taxon>
        <taxon>Actinomycetota</taxon>
        <taxon>Actinomycetes</taxon>
        <taxon>Kitasatosporales</taxon>
        <taxon>Streptomycetaceae</taxon>
        <taxon>Streptomyces</taxon>
    </lineage>
</organism>
<proteinExistence type="predicted"/>
<dbReference type="InterPro" id="IPR012347">
    <property type="entry name" value="Ferritin-like"/>
</dbReference>